<dbReference type="InterPro" id="IPR009057">
    <property type="entry name" value="Homeodomain-like_sf"/>
</dbReference>
<dbReference type="RefSeq" id="WP_246347994.1">
    <property type="nucleotide sequence ID" value="NZ_JACIEP010000003.1"/>
</dbReference>
<dbReference type="InterPro" id="IPR018060">
    <property type="entry name" value="HTH_AraC"/>
</dbReference>
<evidence type="ECO:0000256" key="3">
    <source>
        <dbReference type="ARBA" id="ARBA00023163"/>
    </source>
</evidence>
<dbReference type="Pfam" id="PF12833">
    <property type="entry name" value="HTH_18"/>
    <property type="match status" value="1"/>
</dbReference>
<dbReference type="GO" id="GO:0003700">
    <property type="term" value="F:DNA-binding transcription factor activity"/>
    <property type="evidence" value="ECO:0007669"/>
    <property type="project" value="InterPro"/>
</dbReference>
<feature type="domain" description="HTH araC/xylS-type" evidence="4">
    <location>
        <begin position="184"/>
        <end position="282"/>
    </location>
</feature>
<name>A0A840CGK3_9BACT</name>
<keyword evidence="3" id="KW-0804">Transcription</keyword>
<dbReference type="PANTHER" id="PTHR43280">
    <property type="entry name" value="ARAC-FAMILY TRANSCRIPTIONAL REGULATOR"/>
    <property type="match status" value="1"/>
</dbReference>
<dbReference type="PANTHER" id="PTHR43280:SF32">
    <property type="entry name" value="TRANSCRIPTIONAL REGULATORY PROTEIN"/>
    <property type="match status" value="1"/>
</dbReference>
<evidence type="ECO:0000259" key="4">
    <source>
        <dbReference type="PROSITE" id="PS01124"/>
    </source>
</evidence>
<evidence type="ECO:0000313" key="6">
    <source>
        <dbReference type="Proteomes" id="UP000555103"/>
    </source>
</evidence>
<dbReference type="EMBL" id="JACIEP010000003">
    <property type="protein sequence ID" value="MBB4035117.1"/>
    <property type="molecule type" value="Genomic_DNA"/>
</dbReference>
<dbReference type="GO" id="GO:0043565">
    <property type="term" value="F:sequence-specific DNA binding"/>
    <property type="evidence" value="ECO:0007669"/>
    <property type="project" value="InterPro"/>
</dbReference>
<evidence type="ECO:0000256" key="1">
    <source>
        <dbReference type="ARBA" id="ARBA00023015"/>
    </source>
</evidence>
<protein>
    <submittedName>
        <fullName evidence="5">AraC-like DNA-binding protein</fullName>
    </submittedName>
</protein>
<keyword evidence="2 5" id="KW-0238">DNA-binding</keyword>
<comment type="caution">
    <text evidence="5">The sequence shown here is derived from an EMBL/GenBank/DDBJ whole genome shotgun (WGS) entry which is preliminary data.</text>
</comment>
<dbReference type="PROSITE" id="PS01124">
    <property type="entry name" value="HTH_ARAC_FAMILY_2"/>
    <property type="match status" value="1"/>
</dbReference>
<keyword evidence="6" id="KW-1185">Reference proteome</keyword>
<dbReference type="Proteomes" id="UP000555103">
    <property type="component" value="Unassembled WGS sequence"/>
</dbReference>
<evidence type="ECO:0000256" key="2">
    <source>
        <dbReference type="ARBA" id="ARBA00023125"/>
    </source>
</evidence>
<sequence>MEDGPETSYTLNDDFKTFINAQSIFIPDIPTYIPYGILGICKSGSATLKVYLQEFNFIKDNLIVILPGQVAALKNRSEDFLINYFLLSENIINETLSGISRLSPLFFIHMRQKYLYNLTEDEVYRYTEYYNLIYNRLLSRNQSFQQEYIVNILRLFYLDLYNNYKNDLLSTKAVPEKRKEQLVYNFFLLILEHHKEEKEVSFYAEKLFITPKYLSAIIKEVSGRSAKEWITEYLLLEIKSLLKNSSMNVQEIALKTNFSNQASLGRFFRKHTGMSPTEYRMYDKNENIK</sequence>
<keyword evidence="1" id="KW-0805">Transcription regulation</keyword>
<dbReference type="Gene3D" id="1.10.10.60">
    <property type="entry name" value="Homeodomain-like"/>
    <property type="match status" value="1"/>
</dbReference>
<accession>A0A840CGK3</accession>
<dbReference type="SUPFAM" id="SSF46689">
    <property type="entry name" value="Homeodomain-like"/>
    <property type="match status" value="1"/>
</dbReference>
<proteinExistence type="predicted"/>
<dbReference type="SMART" id="SM00342">
    <property type="entry name" value="HTH_ARAC"/>
    <property type="match status" value="1"/>
</dbReference>
<reference evidence="5 6" key="1">
    <citation type="submission" date="2020-08" db="EMBL/GenBank/DDBJ databases">
        <title>Genomic Encyclopedia of Type Strains, Phase IV (KMG-IV): sequencing the most valuable type-strain genomes for metagenomic binning, comparative biology and taxonomic classification.</title>
        <authorList>
            <person name="Goeker M."/>
        </authorList>
    </citation>
    <scope>NUCLEOTIDE SEQUENCE [LARGE SCALE GENOMIC DNA]</scope>
    <source>
        <strain evidence="5 6">DSM 104969</strain>
    </source>
</reference>
<dbReference type="AlphaFoldDB" id="A0A840CGK3"/>
<gene>
    <name evidence="5" type="ORF">GGR21_001006</name>
</gene>
<evidence type="ECO:0000313" key="5">
    <source>
        <dbReference type="EMBL" id="MBB4035117.1"/>
    </source>
</evidence>
<organism evidence="5 6">
    <name type="scientific">Dysgonomonas hofstadii</name>
    <dbReference type="NCBI Taxonomy" id="637886"/>
    <lineage>
        <taxon>Bacteria</taxon>
        <taxon>Pseudomonadati</taxon>
        <taxon>Bacteroidota</taxon>
        <taxon>Bacteroidia</taxon>
        <taxon>Bacteroidales</taxon>
        <taxon>Dysgonomonadaceae</taxon>
        <taxon>Dysgonomonas</taxon>
    </lineage>
</organism>